<keyword evidence="2" id="KW-1185">Reference proteome</keyword>
<sequence>MKNILYYIFGFFILSSCSPNQDVNGDFLRGVEYDTSTNTGGGNGGSTTTRFLSKVSGVDSDGEKTTVDYIYTGSKLTSVKSQFDDGNENAVLTYNSNNQITHMDITNVESGETKLTKLDLVYDSGKLKSVSGTTESAGKLLYKSTTDMTYSGEKVTKVLTKMNAEDPDNPGQFILEYEVTSNLTYAGNNISNWKLATTTASAGPITIPPIVIESALSNYDTNKNPFASLPLAYNILSTHYNTSNQGMLGLSANNYKTIKVTAMGMSQSLTMTYQYNSDSYPTEMTSNAGDKLNFLYK</sequence>
<dbReference type="OrthoDB" id="1240145at2"/>
<evidence type="ECO:0000313" key="2">
    <source>
        <dbReference type="Proteomes" id="UP000185207"/>
    </source>
</evidence>
<evidence type="ECO:0008006" key="3">
    <source>
        <dbReference type="Google" id="ProtNLM"/>
    </source>
</evidence>
<dbReference type="STRING" id="1416779.SAMN05444409_2900"/>
<name>A0A1N6IQR4_9FLAO</name>
<accession>A0A1N6IQR4</accession>
<dbReference type="Proteomes" id="UP000185207">
    <property type="component" value="Unassembled WGS sequence"/>
</dbReference>
<proteinExistence type="predicted"/>
<dbReference type="AlphaFoldDB" id="A0A1N6IQR4"/>
<dbReference type="PROSITE" id="PS51257">
    <property type="entry name" value="PROKAR_LIPOPROTEIN"/>
    <property type="match status" value="1"/>
</dbReference>
<gene>
    <name evidence="1" type="ORF">SAMN05444409_2900</name>
</gene>
<evidence type="ECO:0000313" key="1">
    <source>
        <dbReference type="EMBL" id="SIO34333.1"/>
    </source>
</evidence>
<organism evidence="1 2">
    <name type="scientific">Epilithonimonas zeae</name>
    <dbReference type="NCBI Taxonomy" id="1416779"/>
    <lineage>
        <taxon>Bacteria</taxon>
        <taxon>Pseudomonadati</taxon>
        <taxon>Bacteroidota</taxon>
        <taxon>Flavobacteriia</taxon>
        <taxon>Flavobacteriales</taxon>
        <taxon>Weeksellaceae</taxon>
        <taxon>Chryseobacterium group</taxon>
        <taxon>Epilithonimonas</taxon>
    </lineage>
</organism>
<dbReference type="RefSeq" id="WP_074236042.1">
    <property type="nucleotide sequence ID" value="NZ_FSRK01000002.1"/>
</dbReference>
<protein>
    <recommendedName>
        <fullName evidence="3">DUF4595 domain-containing protein</fullName>
    </recommendedName>
</protein>
<dbReference type="EMBL" id="FSRK01000002">
    <property type="protein sequence ID" value="SIO34333.1"/>
    <property type="molecule type" value="Genomic_DNA"/>
</dbReference>
<reference evidence="2" key="1">
    <citation type="submission" date="2016-11" db="EMBL/GenBank/DDBJ databases">
        <authorList>
            <person name="Varghese N."/>
            <person name="Submissions S."/>
        </authorList>
    </citation>
    <scope>NUCLEOTIDE SEQUENCE [LARGE SCALE GENOMIC DNA]</scope>
    <source>
        <strain evidence="2">DSM 27623</strain>
    </source>
</reference>